<evidence type="ECO:0000256" key="4">
    <source>
        <dbReference type="ARBA" id="ARBA00023163"/>
    </source>
</evidence>
<evidence type="ECO:0000256" key="2">
    <source>
        <dbReference type="ARBA" id="ARBA00009368"/>
    </source>
</evidence>
<keyword evidence="9" id="KW-1185">Reference proteome</keyword>
<feature type="domain" description="TAFII55 protein conserved region" evidence="7">
    <location>
        <begin position="1"/>
        <end position="145"/>
    </location>
</feature>
<dbReference type="InterPro" id="IPR006751">
    <property type="entry name" value="TAFII55_prot_cons_reg"/>
</dbReference>
<evidence type="ECO:0000256" key="5">
    <source>
        <dbReference type="ARBA" id="ARBA00023242"/>
    </source>
</evidence>
<reference evidence="8 9" key="1">
    <citation type="submission" date="2021-07" db="EMBL/GenBank/DDBJ databases">
        <title>The Aristolochia fimbriata genome: insights into angiosperm evolution, floral development and chemical biosynthesis.</title>
        <authorList>
            <person name="Jiao Y."/>
        </authorList>
    </citation>
    <scope>NUCLEOTIDE SEQUENCE [LARGE SCALE GENOMIC DNA]</scope>
    <source>
        <strain evidence="8">IBCAS-2021</strain>
        <tissue evidence="8">Leaf</tissue>
    </source>
</reference>
<dbReference type="EMBL" id="JAINDJ010000002">
    <property type="protein sequence ID" value="KAG9460030.1"/>
    <property type="molecule type" value="Genomic_DNA"/>
</dbReference>
<name>A0AAV7FHP2_ARIFI</name>
<evidence type="ECO:0000313" key="9">
    <source>
        <dbReference type="Proteomes" id="UP000825729"/>
    </source>
</evidence>
<accession>A0AAV7FHP2</accession>
<dbReference type="PANTHER" id="PTHR12228:SF0">
    <property type="entry name" value="TATA-BOX BINDING PROTEIN ASSOCIATED FACTOR 7"/>
    <property type="match status" value="1"/>
</dbReference>
<organism evidence="8 9">
    <name type="scientific">Aristolochia fimbriata</name>
    <name type="common">White veined hardy Dutchman's pipe vine</name>
    <dbReference type="NCBI Taxonomy" id="158543"/>
    <lineage>
        <taxon>Eukaryota</taxon>
        <taxon>Viridiplantae</taxon>
        <taxon>Streptophyta</taxon>
        <taxon>Embryophyta</taxon>
        <taxon>Tracheophyta</taxon>
        <taxon>Spermatophyta</taxon>
        <taxon>Magnoliopsida</taxon>
        <taxon>Magnoliidae</taxon>
        <taxon>Piperales</taxon>
        <taxon>Aristolochiaceae</taxon>
        <taxon>Aristolochia</taxon>
    </lineage>
</organism>
<proteinExistence type="inferred from homology"/>
<sequence length="206" mass="22834">MEEQFILRVPAAVAERIDHFLSENVSSPEDRSLDLSFSEDGRSGTFTIGNDSFPATQLDLPCIVESYKTYDDNVLVKVANIGQMVMVQENSGPVLDEVEFQHGLTPPMKDVRQRRFRREPELNPELVQQVEKDLLSIMAGGTIESVDILYTEVVEQGEEGEGGKRDEGKKTPDKRICKSGDAPEVDPGTNTGEPDRSESEDSDDSV</sequence>
<gene>
    <name evidence="8" type="ORF">H6P81_004538</name>
</gene>
<evidence type="ECO:0000313" key="8">
    <source>
        <dbReference type="EMBL" id="KAG9460030.1"/>
    </source>
</evidence>
<comment type="caution">
    <text evidence="8">The sequence shown here is derived from an EMBL/GenBank/DDBJ whole genome shotgun (WGS) entry which is preliminary data.</text>
</comment>
<comment type="subcellular location">
    <subcellularLocation>
        <location evidence="1">Nucleus</location>
    </subcellularLocation>
</comment>
<keyword evidence="4" id="KW-0804">Transcription</keyword>
<dbReference type="GO" id="GO:0005669">
    <property type="term" value="C:transcription factor TFIID complex"/>
    <property type="evidence" value="ECO:0007669"/>
    <property type="project" value="InterPro"/>
</dbReference>
<dbReference type="GO" id="GO:0051123">
    <property type="term" value="P:RNA polymerase II preinitiation complex assembly"/>
    <property type="evidence" value="ECO:0007669"/>
    <property type="project" value="TreeGrafter"/>
</dbReference>
<keyword evidence="5" id="KW-0539">Nucleus</keyword>
<evidence type="ECO:0000256" key="6">
    <source>
        <dbReference type="SAM" id="MobiDB-lite"/>
    </source>
</evidence>
<dbReference type="Pfam" id="PF04658">
    <property type="entry name" value="TAFII55_N"/>
    <property type="match status" value="1"/>
</dbReference>
<protein>
    <recommendedName>
        <fullName evidence="7">TAFII55 protein conserved region domain-containing protein</fullName>
    </recommendedName>
</protein>
<evidence type="ECO:0000259" key="7">
    <source>
        <dbReference type="SMART" id="SM01370"/>
    </source>
</evidence>
<feature type="compositionally biased region" description="Basic and acidic residues" evidence="6">
    <location>
        <begin position="161"/>
        <end position="178"/>
    </location>
</feature>
<dbReference type="InterPro" id="IPR037817">
    <property type="entry name" value="TAF7"/>
</dbReference>
<dbReference type="PANTHER" id="PTHR12228">
    <property type="entry name" value="TRANSCRIPTION INITIATION FACTOR TFIID 55 KD SUBUNIT-RELATED"/>
    <property type="match status" value="1"/>
</dbReference>
<evidence type="ECO:0000256" key="1">
    <source>
        <dbReference type="ARBA" id="ARBA00004123"/>
    </source>
</evidence>
<dbReference type="CDD" id="cd08047">
    <property type="entry name" value="TAF7"/>
    <property type="match status" value="1"/>
</dbReference>
<keyword evidence="3" id="KW-0805">Transcription regulation</keyword>
<feature type="region of interest" description="Disordered" evidence="6">
    <location>
        <begin position="154"/>
        <end position="206"/>
    </location>
</feature>
<dbReference type="AlphaFoldDB" id="A0AAV7FHP2"/>
<dbReference type="SMART" id="SM01370">
    <property type="entry name" value="TAFII55_N"/>
    <property type="match status" value="1"/>
</dbReference>
<dbReference type="GO" id="GO:0016251">
    <property type="term" value="F:RNA polymerase II general transcription initiation factor activity"/>
    <property type="evidence" value="ECO:0007669"/>
    <property type="project" value="TreeGrafter"/>
</dbReference>
<comment type="similarity">
    <text evidence="2">Belongs to the TAF7 family.</text>
</comment>
<evidence type="ECO:0000256" key="3">
    <source>
        <dbReference type="ARBA" id="ARBA00023015"/>
    </source>
</evidence>
<dbReference type="Proteomes" id="UP000825729">
    <property type="component" value="Unassembled WGS sequence"/>
</dbReference>